<accession>A0A1G2C4Y7</accession>
<dbReference type="EMBL" id="MHKV01000045">
    <property type="protein sequence ID" value="OGY96458.1"/>
    <property type="molecule type" value="Genomic_DNA"/>
</dbReference>
<dbReference type="AlphaFoldDB" id="A0A1G2C4Y7"/>
<organism evidence="1 2">
    <name type="scientific">Candidatus Liptonbacteria bacterium GWC1_60_9</name>
    <dbReference type="NCBI Taxonomy" id="1798645"/>
    <lineage>
        <taxon>Bacteria</taxon>
        <taxon>Candidatus Liptoniibacteriota</taxon>
    </lineage>
</organism>
<dbReference type="Proteomes" id="UP000176349">
    <property type="component" value="Unassembled WGS sequence"/>
</dbReference>
<sequence>MTRKVIALLVGLFGLALLGALAYFGWNLIRTGSIFGGPEEGPAAPAEPAGPFVTISAGPVLDYFPTQDGIVVLKENGEVSLAENGGEEVLSPASSDVPFAASISFDKQYLLVGFGTKDFPQFSIYDIGKKIWQPLRGGSAEGAEPVGAAVWAPQGLRVAYLKKAGEQWSLELLDFAAPKQPKGAATSTPADPLSNPSVKKLVTLALLDAKLDWIVPEKLYLTSTPSAFDRGFLMEYDLQKNTVRSLLSDEAGLSLRWREDGGLGAKFSLRGQTPTFVGIDGSGKTLGSLPFITLPEKCAFSDTLLYCGVPTLLPQGTQLPDDYHQKAFPVRDAILKASLDQGTFVTLANAGAGALDATHLAVSGNDLLFVNEYDKKLYRMAR</sequence>
<comment type="caution">
    <text evidence="1">The sequence shown here is derived from an EMBL/GenBank/DDBJ whole genome shotgun (WGS) entry which is preliminary data.</text>
</comment>
<reference evidence="1 2" key="1">
    <citation type="journal article" date="2016" name="Nat. Commun.">
        <title>Thousands of microbial genomes shed light on interconnected biogeochemical processes in an aquifer system.</title>
        <authorList>
            <person name="Anantharaman K."/>
            <person name="Brown C.T."/>
            <person name="Hug L.A."/>
            <person name="Sharon I."/>
            <person name="Castelle C.J."/>
            <person name="Probst A.J."/>
            <person name="Thomas B.C."/>
            <person name="Singh A."/>
            <person name="Wilkins M.J."/>
            <person name="Karaoz U."/>
            <person name="Brodie E.L."/>
            <person name="Williams K.H."/>
            <person name="Hubbard S.S."/>
            <person name="Banfield J.F."/>
        </authorList>
    </citation>
    <scope>NUCLEOTIDE SEQUENCE [LARGE SCALE GENOMIC DNA]</scope>
</reference>
<dbReference type="SUPFAM" id="SSF69304">
    <property type="entry name" value="Tricorn protease N-terminal domain"/>
    <property type="match status" value="1"/>
</dbReference>
<protein>
    <submittedName>
        <fullName evidence="1">Uncharacterized protein</fullName>
    </submittedName>
</protein>
<gene>
    <name evidence="1" type="ORF">A2128_02650</name>
</gene>
<evidence type="ECO:0000313" key="1">
    <source>
        <dbReference type="EMBL" id="OGY96458.1"/>
    </source>
</evidence>
<evidence type="ECO:0000313" key="2">
    <source>
        <dbReference type="Proteomes" id="UP000176349"/>
    </source>
</evidence>
<proteinExistence type="predicted"/>
<name>A0A1G2C4Y7_9BACT</name>